<proteinExistence type="predicted"/>
<feature type="repeat" description="WD" evidence="3">
    <location>
        <begin position="1084"/>
        <end position="1125"/>
    </location>
</feature>
<dbReference type="InterPro" id="IPR027417">
    <property type="entry name" value="P-loop_NTPase"/>
</dbReference>
<feature type="repeat" description="WD" evidence="3">
    <location>
        <begin position="955"/>
        <end position="996"/>
    </location>
</feature>
<accession>A0A8H3H0H3</accession>
<dbReference type="EMBL" id="CAJMWZ010003453">
    <property type="protein sequence ID" value="CAE6475012.1"/>
    <property type="molecule type" value="Genomic_DNA"/>
</dbReference>
<dbReference type="AlphaFoldDB" id="A0A8H3H0H3"/>
<dbReference type="SUPFAM" id="SSF50978">
    <property type="entry name" value="WD40 repeat-like"/>
    <property type="match status" value="2"/>
</dbReference>
<dbReference type="InterPro" id="IPR015943">
    <property type="entry name" value="WD40/YVTN_repeat-like_dom_sf"/>
</dbReference>
<comment type="caution">
    <text evidence="5">The sequence shown here is derived from an EMBL/GenBank/DDBJ whole genome shotgun (WGS) entry which is preliminary data.</text>
</comment>
<sequence>MNNLPLVNSARYYSSTRKPILGSNCSRVVGDIERWIHELDTVYWMNGMAGTGKTTIAYHLCEKMENNLRLAASFFCSRSLPECRDAALIIPSITSQLAQFSHPYRCTLARALEEDPNTYSRQLDQQFDTLISKPLYEVREALPMRPVVVIDALDECVNKQVVCELVRVLFALPLGFPIKFVLSSRPEPQIRGRLAEHDRPQGERSGIALHKLDMWRVEWDILVYLRTKLSQTGLSKSQITALVQRAGGWFNYAVAMAQYIGEDDSIHQTPNSRADAILQASGPTDTVMFQQIDELYTITLQAAFTNSSLTRTEVEDMRQVLNTVVCVPELSVQRIADLLRMDDVRRVHASLRPFWSVLFIKGTVQSVAPLHPSFSEYLFDPTRSQEYYCNATAHHSFLAHRCFDTIRDSRLAFNVCKLESSYLLDAQVADLDRRVKEAITPEMLYACRHWAFHMYSSNDANSLLIRLEEFLTNHLLPWLEIFNLKQNTKEATTIISKAEQWVTQHSSSSEVLHLVKSASRFVAAIAGNPINQSTPHIYVSMLPSLPLSDPVRRYYDLAFLPLAKRQTGGQVYSATFSPDGTRVALGAGNEIKLVDALSGRLLAEPFQGHSWSVMSVDFSPDGARIASGSRDKTIRLWDTQSGKEVSGPLIGHTGHVRAVKFSPSGSTLVSGSNDSTIRVWDVQSGQLKFDPLIGHTDYVKSIAISSDNFRIVSGSKDGTIRVWHLHTGHSLLGPLKGHTDHITSVSLSPNNSRIVSCSADRTIRIWDSESGQTLLGPFIGHDDWVLSVAFTVDGAYVISGSSDCSIRLWDAITGKLVKKLPKTHESHVFSVACSPDGSRFVSGSGDETVCLWNTNPYPIGIKSYMGKTRPGHTKSIHCICVCPTGAYLASGSSDMNICIWNLHERLIVLGPLEGHTGRVNSVCFSSEGSLLVSGSSDGTIRLWDSQTGVAILHPLEEHATEINSVSCSKSSALIASGSSNGTVSIWSLNTGERLLGPLKGHRDSIQLVQFSPNDTRIVTGSVDRTICVWDVQSGDIVLGPLTSYTAGIRSVVFSPDGSSIASSSDDWTIRLWDAQTGKPIRPPLIGHTGRVLSIQFSSDGNQIVSGSDDHTVRIWSVHSGSMILEPLRGHVDSVSSVAFLPNGTHVVSASSDMAIRVWDIQPCPPSQVTMSNHSEWEMDKDGWIVDTHDRSKRLTWFNPELRASILSPRTITLLSRGGQVELDFSGARIGESWTELFQPSETPSD</sequence>
<feature type="repeat" description="WD" evidence="3">
    <location>
        <begin position="1041"/>
        <end position="1082"/>
    </location>
</feature>
<feature type="repeat" description="WD" evidence="3">
    <location>
        <begin position="821"/>
        <end position="853"/>
    </location>
</feature>
<feature type="repeat" description="WD" evidence="3">
    <location>
        <begin position="778"/>
        <end position="819"/>
    </location>
</feature>
<dbReference type="InterPro" id="IPR036322">
    <property type="entry name" value="WD40_repeat_dom_sf"/>
</dbReference>
<dbReference type="PANTHER" id="PTHR19848:SF8">
    <property type="entry name" value="F-BOX AND WD REPEAT DOMAIN CONTAINING 7"/>
    <property type="match status" value="1"/>
</dbReference>
<organism evidence="5 6">
    <name type="scientific">Rhizoctonia solani</name>
    <dbReference type="NCBI Taxonomy" id="456999"/>
    <lineage>
        <taxon>Eukaryota</taxon>
        <taxon>Fungi</taxon>
        <taxon>Dikarya</taxon>
        <taxon>Basidiomycota</taxon>
        <taxon>Agaricomycotina</taxon>
        <taxon>Agaricomycetes</taxon>
        <taxon>Cantharellales</taxon>
        <taxon>Ceratobasidiaceae</taxon>
        <taxon>Rhizoctonia</taxon>
    </lineage>
</organism>
<feature type="repeat" description="WD" evidence="3">
    <location>
        <begin position="1127"/>
        <end position="1161"/>
    </location>
</feature>
<evidence type="ECO:0000256" key="2">
    <source>
        <dbReference type="ARBA" id="ARBA00022737"/>
    </source>
</evidence>
<dbReference type="InterPro" id="IPR001680">
    <property type="entry name" value="WD40_rpt"/>
</dbReference>
<evidence type="ECO:0000313" key="6">
    <source>
        <dbReference type="Proteomes" id="UP000663850"/>
    </source>
</evidence>
<protein>
    <recommendedName>
        <fullName evidence="4">Nephrocystin 3-like N-terminal domain-containing protein</fullName>
    </recommendedName>
</protein>
<name>A0A8H3H0H3_9AGAM</name>
<evidence type="ECO:0000256" key="1">
    <source>
        <dbReference type="ARBA" id="ARBA00022574"/>
    </source>
</evidence>
<dbReference type="Pfam" id="PF00400">
    <property type="entry name" value="WD40"/>
    <property type="match status" value="13"/>
</dbReference>
<reference evidence="5" key="1">
    <citation type="submission" date="2021-01" db="EMBL/GenBank/DDBJ databases">
        <authorList>
            <person name="Kaushik A."/>
        </authorList>
    </citation>
    <scope>NUCLEOTIDE SEQUENCE</scope>
    <source>
        <strain evidence="5">Type strain: AG8-Rh-89/</strain>
    </source>
</reference>
<feature type="repeat" description="WD" evidence="3">
    <location>
        <begin position="606"/>
        <end position="647"/>
    </location>
</feature>
<keyword evidence="2" id="KW-0677">Repeat</keyword>
<dbReference type="SMART" id="SM00320">
    <property type="entry name" value="WD40"/>
    <property type="match status" value="14"/>
</dbReference>
<evidence type="ECO:0000259" key="4">
    <source>
        <dbReference type="Pfam" id="PF24883"/>
    </source>
</evidence>
<feature type="repeat" description="WD" evidence="3">
    <location>
        <begin position="869"/>
        <end position="902"/>
    </location>
</feature>
<dbReference type="PROSITE" id="PS00678">
    <property type="entry name" value="WD_REPEATS_1"/>
    <property type="match status" value="8"/>
</dbReference>
<feature type="repeat" description="WD" evidence="3">
    <location>
        <begin position="649"/>
        <end position="690"/>
    </location>
</feature>
<evidence type="ECO:0000313" key="5">
    <source>
        <dbReference type="EMBL" id="CAE6475012.1"/>
    </source>
</evidence>
<dbReference type="Gene3D" id="2.130.10.10">
    <property type="entry name" value="YVTN repeat-like/Quinoprotein amine dehydrogenase"/>
    <property type="match status" value="5"/>
</dbReference>
<dbReference type="Gene3D" id="3.40.50.300">
    <property type="entry name" value="P-loop containing nucleotide triphosphate hydrolases"/>
    <property type="match status" value="1"/>
</dbReference>
<dbReference type="PROSITE" id="PS50294">
    <property type="entry name" value="WD_REPEATS_REGION"/>
    <property type="match status" value="13"/>
</dbReference>
<feature type="domain" description="Nephrocystin 3-like N-terminal" evidence="4">
    <location>
        <begin position="32"/>
        <end position="185"/>
    </location>
</feature>
<dbReference type="Proteomes" id="UP000663850">
    <property type="component" value="Unassembled WGS sequence"/>
</dbReference>
<dbReference type="InterPro" id="IPR020472">
    <property type="entry name" value="WD40_PAC1"/>
</dbReference>
<dbReference type="PROSITE" id="PS50082">
    <property type="entry name" value="WD_REPEATS_2"/>
    <property type="match status" value="13"/>
</dbReference>
<dbReference type="PRINTS" id="PR00320">
    <property type="entry name" value="GPROTEINBRPT"/>
</dbReference>
<dbReference type="InterPro" id="IPR019775">
    <property type="entry name" value="WD40_repeat_CS"/>
</dbReference>
<feature type="repeat" description="WD" evidence="3">
    <location>
        <begin position="692"/>
        <end position="733"/>
    </location>
</feature>
<gene>
    <name evidence="5" type="ORF">RDB_LOCUS67203</name>
</gene>
<evidence type="ECO:0000256" key="3">
    <source>
        <dbReference type="PROSITE-ProRule" id="PRU00221"/>
    </source>
</evidence>
<dbReference type="SUPFAM" id="SSF52540">
    <property type="entry name" value="P-loop containing nucleoside triphosphate hydrolases"/>
    <property type="match status" value="1"/>
</dbReference>
<feature type="repeat" description="WD" evidence="3">
    <location>
        <begin position="998"/>
        <end position="1039"/>
    </location>
</feature>
<dbReference type="CDD" id="cd00200">
    <property type="entry name" value="WD40"/>
    <property type="match status" value="2"/>
</dbReference>
<dbReference type="Pfam" id="PF24883">
    <property type="entry name" value="NPHP3_N"/>
    <property type="match status" value="1"/>
</dbReference>
<feature type="repeat" description="WD" evidence="3">
    <location>
        <begin position="735"/>
        <end position="776"/>
    </location>
</feature>
<feature type="repeat" description="WD" evidence="3">
    <location>
        <begin position="912"/>
        <end position="953"/>
    </location>
</feature>
<keyword evidence="1 3" id="KW-0853">WD repeat</keyword>
<dbReference type="InterPro" id="IPR056884">
    <property type="entry name" value="NPHP3-like_N"/>
</dbReference>
<dbReference type="PANTHER" id="PTHR19848">
    <property type="entry name" value="WD40 REPEAT PROTEIN"/>
    <property type="match status" value="1"/>
</dbReference>